<dbReference type="Pfam" id="PF02661">
    <property type="entry name" value="Fic"/>
    <property type="match status" value="1"/>
</dbReference>
<gene>
    <name evidence="4" type="ORF">SUH3_11575</name>
</gene>
<dbReference type="PROSITE" id="PS51459">
    <property type="entry name" value="FIDO"/>
    <property type="match status" value="1"/>
</dbReference>
<evidence type="ECO:0000313" key="5">
    <source>
        <dbReference type="Proteomes" id="UP000027746"/>
    </source>
</evidence>
<dbReference type="EMBL" id="JAMD01000020">
    <property type="protein sequence ID" value="KEJ94000.1"/>
    <property type="molecule type" value="Genomic_DNA"/>
</dbReference>
<accession>A0A073IWN5</accession>
<protein>
    <submittedName>
        <fullName evidence="4">Fic family protein</fullName>
    </submittedName>
</protein>
<feature type="domain" description="Fido" evidence="3">
    <location>
        <begin position="361"/>
        <end position="501"/>
    </location>
</feature>
<comment type="caution">
    <text evidence="4">The sequence shown here is derived from an EMBL/GenBank/DDBJ whole genome shotgun (WGS) entry which is preliminary data.</text>
</comment>
<feature type="active site" evidence="1">
    <location>
        <position position="443"/>
    </location>
</feature>
<dbReference type="Proteomes" id="UP000027746">
    <property type="component" value="Unassembled WGS sequence"/>
</dbReference>
<keyword evidence="2" id="KW-0547">Nucleotide-binding</keyword>
<feature type="binding site" evidence="2">
    <location>
        <begin position="447"/>
        <end position="454"/>
    </location>
    <ligand>
        <name>ATP</name>
        <dbReference type="ChEBI" id="CHEBI:30616"/>
    </ligand>
</feature>
<keyword evidence="5" id="KW-1185">Reference proteome</keyword>
<dbReference type="Gene3D" id="1.10.3290.10">
    <property type="entry name" value="Fido-like domain"/>
    <property type="match status" value="1"/>
</dbReference>
<evidence type="ECO:0000313" key="4">
    <source>
        <dbReference type="EMBL" id="KEJ94000.1"/>
    </source>
</evidence>
<dbReference type="RefSeq" id="WP_009827239.1">
    <property type="nucleotide sequence ID" value="NZ_FQVP01000014.1"/>
</dbReference>
<dbReference type="PANTHER" id="PTHR13504">
    <property type="entry name" value="FIDO DOMAIN-CONTAINING PROTEIN DDB_G0283145"/>
    <property type="match status" value="1"/>
</dbReference>
<evidence type="ECO:0000259" key="3">
    <source>
        <dbReference type="PROSITE" id="PS51459"/>
    </source>
</evidence>
<dbReference type="GO" id="GO:0005524">
    <property type="term" value="F:ATP binding"/>
    <property type="evidence" value="ECO:0007669"/>
    <property type="project" value="UniProtKB-KW"/>
</dbReference>
<dbReference type="PANTHER" id="PTHR13504:SF38">
    <property type="entry name" value="FIDO DOMAIN-CONTAINING PROTEIN"/>
    <property type="match status" value="1"/>
</dbReference>
<name>A0A073IWN5_9RHOB</name>
<dbReference type="AlphaFoldDB" id="A0A073IWN5"/>
<dbReference type="OrthoDB" id="9813719at2"/>
<sequence length="506" mass="56366">MPSAAEKLASSLEELETLQSGGSIAIRSKDMSRTHRERLLKAGFLKEVMKGWYIPSRPDENAGESTAWYTSFWGFCAQYLSDRFGTDWSLSPEQSLIIHAGNTTVPAQLLVRAVKGGNSKTDLPHNTSLFETRATIASDEALEIVDNLRLFSVEDALILVPEVFFQNHPTEARTVLAMMPDASRLLGKLLDGGHTRAAGRLAGAFRSIGSEKVADEILAAMKAASHDVREINPFEQSILVPNAGRITSPHVHRIRLKWESMRDDVIDLFPKAQPITNDIDAYLKQIDEIYVTDAYHSLSIEGYRVSPELIDKVRSGTWNPETDEQDRALKDALAARGYWEAFQRVKESIRAVLEGADAGEVVERDLSDWYRNLFAPSVTAGILKASQLAGYRSSPVYIRQSQHVPMSPEAVRDCMPVFFDLLKAEDDPTVRIVLGHFIFVFIHPFLDGNGRIARFLMNVMMAAAGQPWTVIKLEQRAAYMAALETASVREDIRPFAAFLAETRAAQ</sequence>
<organism evidence="4 5">
    <name type="scientific">Pseudosulfitobacter pseudonitzschiae</name>
    <dbReference type="NCBI Taxonomy" id="1402135"/>
    <lineage>
        <taxon>Bacteria</taxon>
        <taxon>Pseudomonadati</taxon>
        <taxon>Pseudomonadota</taxon>
        <taxon>Alphaproteobacteria</taxon>
        <taxon>Rhodobacterales</taxon>
        <taxon>Roseobacteraceae</taxon>
        <taxon>Pseudosulfitobacter</taxon>
    </lineage>
</organism>
<dbReference type="InterPro" id="IPR003812">
    <property type="entry name" value="Fido"/>
</dbReference>
<proteinExistence type="predicted"/>
<dbReference type="InterPro" id="IPR040198">
    <property type="entry name" value="Fido_containing"/>
</dbReference>
<dbReference type="InterPro" id="IPR036597">
    <property type="entry name" value="Fido-like_dom_sf"/>
</dbReference>
<keyword evidence="2" id="KW-0067">ATP-binding</keyword>
<dbReference type="SUPFAM" id="SSF140931">
    <property type="entry name" value="Fic-like"/>
    <property type="match status" value="1"/>
</dbReference>
<reference evidence="4 5" key="1">
    <citation type="submission" date="2014-01" db="EMBL/GenBank/DDBJ databases">
        <title>Sulfitobacter sp. H3 (MCCC 1A00686) Genome Sequencing.</title>
        <authorList>
            <person name="Lai Q."/>
            <person name="Hong Z."/>
        </authorList>
    </citation>
    <scope>NUCLEOTIDE SEQUENCE [LARGE SCALE GENOMIC DNA]</scope>
    <source>
        <strain evidence="4 5">H3</strain>
    </source>
</reference>
<evidence type="ECO:0000256" key="1">
    <source>
        <dbReference type="PIRSR" id="PIRSR640198-1"/>
    </source>
</evidence>
<evidence type="ECO:0000256" key="2">
    <source>
        <dbReference type="PIRSR" id="PIRSR640198-2"/>
    </source>
</evidence>